<accession>A0ABM3HTM5</accession>
<dbReference type="Pfam" id="PF07911">
    <property type="entry name" value="DUF1677"/>
    <property type="match status" value="1"/>
</dbReference>
<dbReference type="PANTHER" id="PTHR33108">
    <property type="entry name" value="OS01G0745000 PROTEIN"/>
    <property type="match status" value="1"/>
</dbReference>
<feature type="region of interest" description="Disordered" evidence="1">
    <location>
        <begin position="125"/>
        <end position="151"/>
    </location>
</feature>
<keyword evidence="2" id="KW-1185">Reference proteome</keyword>
<sequence length="151" mass="16415">MATSVFHDPVIILALETKQQSLLVPNTDPESSIAVCDCCGLTEECTPAYIERVRERHHGKWLCGLCAEAVKDEILRNNESQRAVGTEEAMAKLRSFCKRSSDSMGPPPNPTVLLISAVKQILKRGLDSRSAPGSPSRNSTEIPGVRALVQS</sequence>
<evidence type="ECO:0000256" key="1">
    <source>
        <dbReference type="SAM" id="MobiDB-lite"/>
    </source>
</evidence>
<feature type="compositionally biased region" description="Polar residues" evidence="1">
    <location>
        <begin position="131"/>
        <end position="141"/>
    </location>
</feature>
<dbReference type="GeneID" id="115737967"/>
<dbReference type="InterPro" id="IPR012876">
    <property type="entry name" value="DUF1677_pln"/>
</dbReference>
<dbReference type="Proteomes" id="UP000827889">
    <property type="component" value="Chromosome 8"/>
</dbReference>
<dbReference type="RefSeq" id="XP_048139951.1">
    <property type="nucleotide sequence ID" value="XM_048283994.1"/>
</dbReference>
<proteinExistence type="predicted"/>
<gene>
    <name evidence="3" type="primary">LOC115737967</name>
</gene>
<evidence type="ECO:0000313" key="3">
    <source>
        <dbReference type="RefSeq" id="XP_048139951.1"/>
    </source>
</evidence>
<dbReference type="PANTHER" id="PTHR33108:SF32">
    <property type="entry name" value="DUF1677 FAMILY PROTEIN (DUF1677)"/>
    <property type="match status" value="1"/>
</dbReference>
<name>A0ABM3HTM5_9MYRT</name>
<organism evidence="2 3">
    <name type="scientific">Rhodamnia argentea</name>
    <dbReference type="NCBI Taxonomy" id="178133"/>
    <lineage>
        <taxon>Eukaryota</taxon>
        <taxon>Viridiplantae</taxon>
        <taxon>Streptophyta</taxon>
        <taxon>Embryophyta</taxon>
        <taxon>Tracheophyta</taxon>
        <taxon>Spermatophyta</taxon>
        <taxon>Magnoliopsida</taxon>
        <taxon>eudicotyledons</taxon>
        <taxon>Gunneridae</taxon>
        <taxon>Pentapetalae</taxon>
        <taxon>rosids</taxon>
        <taxon>malvids</taxon>
        <taxon>Myrtales</taxon>
        <taxon>Myrtaceae</taxon>
        <taxon>Myrtoideae</taxon>
        <taxon>Myrteae</taxon>
        <taxon>Australasian group</taxon>
        <taxon>Rhodamnia</taxon>
    </lineage>
</organism>
<evidence type="ECO:0000313" key="2">
    <source>
        <dbReference type="Proteomes" id="UP000827889"/>
    </source>
</evidence>
<reference evidence="3" key="1">
    <citation type="submission" date="2025-08" db="UniProtKB">
        <authorList>
            <consortium name="RefSeq"/>
        </authorList>
    </citation>
    <scope>IDENTIFICATION</scope>
    <source>
        <tissue evidence="3">Leaf</tissue>
    </source>
</reference>
<protein>
    <submittedName>
        <fullName evidence="3">Uncharacterized protein LOC115737967</fullName>
    </submittedName>
</protein>